<organism evidence="2 3">
    <name type="scientific">Alosa alosa</name>
    <name type="common">allis shad</name>
    <dbReference type="NCBI Taxonomy" id="278164"/>
    <lineage>
        <taxon>Eukaryota</taxon>
        <taxon>Metazoa</taxon>
        <taxon>Chordata</taxon>
        <taxon>Craniata</taxon>
        <taxon>Vertebrata</taxon>
        <taxon>Euteleostomi</taxon>
        <taxon>Actinopterygii</taxon>
        <taxon>Neopterygii</taxon>
        <taxon>Teleostei</taxon>
        <taxon>Clupei</taxon>
        <taxon>Clupeiformes</taxon>
        <taxon>Clupeoidei</taxon>
        <taxon>Clupeidae</taxon>
        <taxon>Alosa</taxon>
    </lineage>
</organism>
<sequence>MPQASYRRGSAPNMRSLWKYFVVRTKVVFVRSVWLMTTKAMTLSVSAGKMEKQAETQRSLQHRIQEREKKLQELRKTVETLRLCTESSGGQ</sequence>
<protein>
    <submittedName>
        <fullName evidence="2">Uncharacterized protein</fullName>
    </submittedName>
</protein>
<dbReference type="EMBL" id="JADWDJ010000005">
    <property type="protein sequence ID" value="KAG5281038.1"/>
    <property type="molecule type" value="Genomic_DNA"/>
</dbReference>
<feature type="coiled-coil region" evidence="1">
    <location>
        <begin position="57"/>
        <end position="84"/>
    </location>
</feature>
<evidence type="ECO:0000256" key="1">
    <source>
        <dbReference type="SAM" id="Coils"/>
    </source>
</evidence>
<accession>A0AAV6H100</accession>
<evidence type="ECO:0000313" key="2">
    <source>
        <dbReference type="EMBL" id="KAG5281038.1"/>
    </source>
</evidence>
<evidence type="ECO:0000313" key="3">
    <source>
        <dbReference type="Proteomes" id="UP000823561"/>
    </source>
</evidence>
<dbReference type="Proteomes" id="UP000823561">
    <property type="component" value="Chromosome 5"/>
</dbReference>
<keyword evidence="3" id="KW-1185">Reference proteome</keyword>
<keyword evidence="1" id="KW-0175">Coiled coil</keyword>
<reference evidence="2" key="1">
    <citation type="submission" date="2020-10" db="EMBL/GenBank/DDBJ databases">
        <title>Chromosome-scale genome assembly of the Allis shad, Alosa alosa.</title>
        <authorList>
            <person name="Margot Z."/>
            <person name="Christophe K."/>
            <person name="Cabau C."/>
            <person name="Louis A."/>
            <person name="Berthelot C."/>
            <person name="Parey E."/>
            <person name="Roest Crollius H."/>
            <person name="Montfort J."/>
            <person name="Robinson-Rechavi M."/>
            <person name="Bucao C."/>
            <person name="Bouchez O."/>
            <person name="Gislard M."/>
            <person name="Lluch J."/>
            <person name="Milhes M."/>
            <person name="Lampietro C."/>
            <person name="Lopez Roques C."/>
            <person name="Donnadieu C."/>
            <person name="Braasch I."/>
            <person name="Desvignes T."/>
            <person name="Postlethwait J."/>
            <person name="Bobe J."/>
            <person name="Guiguen Y."/>
        </authorList>
    </citation>
    <scope>NUCLEOTIDE SEQUENCE</scope>
    <source>
        <strain evidence="2">M-15738</strain>
        <tissue evidence="2">Blood</tissue>
    </source>
</reference>
<proteinExistence type="predicted"/>
<comment type="caution">
    <text evidence="2">The sequence shown here is derived from an EMBL/GenBank/DDBJ whole genome shotgun (WGS) entry which is preliminary data.</text>
</comment>
<dbReference type="AlphaFoldDB" id="A0AAV6H100"/>
<name>A0AAV6H100_9TELE</name>
<gene>
    <name evidence="2" type="ORF">AALO_G00066770</name>
</gene>